<dbReference type="Gene3D" id="3.30.2310.20">
    <property type="entry name" value="RelE-like"/>
    <property type="match status" value="1"/>
</dbReference>
<protein>
    <submittedName>
        <fullName evidence="1">mRNA interferase RelE/StbE</fullName>
    </submittedName>
</protein>
<dbReference type="Pfam" id="PF15781">
    <property type="entry name" value="ParE-like_toxin"/>
    <property type="match status" value="1"/>
</dbReference>
<dbReference type="InterPro" id="IPR031552">
    <property type="entry name" value="ParE-like_toxin"/>
</dbReference>
<keyword evidence="2" id="KW-1185">Reference proteome</keyword>
<reference evidence="2" key="1">
    <citation type="submission" date="2016-09" db="EMBL/GenBank/DDBJ databases">
        <authorList>
            <person name="Varghese N."/>
            <person name="Submissions S."/>
        </authorList>
    </citation>
    <scope>NUCLEOTIDE SEQUENCE [LARGE SCALE GENOMIC DNA]</scope>
    <source>
        <strain evidence="2">S5</strain>
    </source>
</reference>
<dbReference type="Proteomes" id="UP000242949">
    <property type="component" value="Unassembled WGS sequence"/>
</dbReference>
<name>A0A1G6GJI9_9BACI</name>
<evidence type="ECO:0000313" key="1">
    <source>
        <dbReference type="EMBL" id="SDB82171.1"/>
    </source>
</evidence>
<dbReference type="InterPro" id="IPR035093">
    <property type="entry name" value="RelE/ParE_toxin_dom_sf"/>
</dbReference>
<accession>A0A1G6GJI9</accession>
<gene>
    <name evidence="1" type="ORF">SAMN05421734_101180</name>
</gene>
<sequence>MMYQIQFSSAAERYFKKLKEKPLKQTYEKALLDLKKDPYIGKPKHGDLAGIYGYDIKYKGTNYEVAYTIHEVNENKLIVLLAGTRENFYEQLKRYIK</sequence>
<proteinExistence type="predicted"/>
<evidence type="ECO:0000313" key="2">
    <source>
        <dbReference type="Proteomes" id="UP000242949"/>
    </source>
</evidence>
<dbReference type="STRING" id="1612202.SAMN05421734_101180"/>
<dbReference type="SUPFAM" id="SSF143011">
    <property type="entry name" value="RelE-like"/>
    <property type="match status" value="1"/>
</dbReference>
<dbReference type="EMBL" id="FMYI01000001">
    <property type="protein sequence ID" value="SDB82171.1"/>
    <property type="molecule type" value="Genomic_DNA"/>
</dbReference>
<organism evidence="1 2">
    <name type="scientific">Pelagirhabdus alkalitolerans</name>
    <dbReference type="NCBI Taxonomy" id="1612202"/>
    <lineage>
        <taxon>Bacteria</taxon>
        <taxon>Bacillati</taxon>
        <taxon>Bacillota</taxon>
        <taxon>Bacilli</taxon>
        <taxon>Bacillales</taxon>
        <taxon>Bacillaceae</taxon>
        <taxon>Pelagirhabdus</taxon>
    </lineage>
</organism>
<dbReference type="AlphaFoldDB" id="A0A1G6GJI9"/>